<gene>
    <name evidence="2" type="ORF">PCOR1329_LOCUS11785</name>
</gene>
<keyword evidence="3" id="KW-1185">Reference proteome</keyword>
<sequence length="1567" mass="176892">MVVVMRMFAKSRCHKLIDSVLGNRLPVTKALAFPTPRVASYKPDTRTGSSTRMAYFPEDARTRLHPDNGERECTVPAGKFKECLYCGAVWEAEKYPFKLGKTQSTEAIFWNLHGTRQTPGAKIDRLSTAASASSPYVPPSSLARWSLGGLAEDYRPQAGPFSEFGRAGGTLSAGQARRYLGMARSAYQTISLEKDVCTKKLNASKFPRRHRRGVDPLEVFGGERGITIRAAGRARGWNVRGLQPIDKFFGQDFKIQQERRNVLSTIDKWQPRLVVIQLPCRLWTLLNRNVNYKDRAEVLEGLQDEERCFLTFAADIFNKQKHYGNHALLENPATADSFCEDVIMQLRQDNYECTSNMCMFGMVGKDGLPMKKLVRSQVYTWQLADAICRGLTRVIEPEEFCHGVQICSYYPVSYDKPASHVHQVCYAAPNMEEPPWRAIMSGVVDIMSRRNAGSATVAKDSEMWKQVEELIPWQLLSIQAAFQPKAKRLRPEFGHDVHQCSVLVQEDNQLVIEHEYVPDAYAPRERFQTPSHLDLLSEASHDNLCQFQRQVSHSLRSSNRLPFSSAPVTIWFAGPPLTAEEKRAAPIAARMHQNLSHPLQPDSTRFLNSGDASQVVIDLRRRLRCSSCLRNVKPRRPRPGKIPYIGSFNSRVGLDFFYLPDAAHNTHQFLGILEMSGLLRMVVYCPTRDPAHVLEVFTMCWLSWAGYPDHVVRDRDGAFQAIFVEHLDEHEVLVEKIPAEAPWQSGRVEANIALWKHMAQRVIDAMQLIGPDDMKLMTVPINQSRIWRVRQCGASPYQWTFGKDPRIPDSITDPANSAVVHSAMTADAELAKRARIRVLADMAFTEYDRSDSLRRSMLRVNRPNRGDYTAGDRVAFWRLPKNKKGKQYPARFIVATVIGPGGSGGPDDNNVWVQSSGHPILVSKEQLREAHGTEMWVPDDTDLAELRRVAVSVNSRHIRKLCQGHRRKLMRLNRHQLRRRCAITFCQPFDLYQKLQLPKEPVVPVFDSERDAHDNMPVREVYLTTNGQFTMAKKDQKALIREIPWSQIPDGQKQLYRGALAREWSSWQRFSAVEVLDLKISKQIELDVEEKKRIIPSRVCYRDKNAVRGVSEIDAKARLVGVGRNDPDILTLRRDAPTLTRAGFYILLQVVASWNCNLFGGDVTAAFPQGALLLVRRSIYGFVNSPRLWWRKLRDFLISIGGKQCLLDKALFCFYKAGRLVLIVGIHVGDLIGGVDPIHGADLVDKIRNRFTFGKWWDNELTYCGKRVVKQADCSVFVNQCEFSAQCIPAPLPRWRSATPDATLSAEEKTHFSSGVGSCQWLVGQSRPDLAAATSLGQGSNPTISNLMAINRILREARDTKDAGLTIVGLDFLRAVLATFTDAAWATAQENLSQAGFMVFCADVRCLTSRGGAASLLDWRSHRIRRVVRSTLAAEAMAMDAGVDTAYFLRHLFAEILFEDFRPGLSGKLPADFRPIKVATDCKSLYDILTKEGTPSTTLERRLSIDIAAVAHTAEDFDDENPKHTVFWVPTDKQIADHLAKVKPPGQLRELLFQSWLSLRSDQNLPS</sequence>
<reference evidence="2" key="1">
    <citation type="submission" date="2023-10" db="EMBL/GenBank/DDBJ databases">
        <authorList>
            <person name="Chen Y."/>
            <person name="Shah S."/>
            <person name="Dougan E. K."/>
            <person name="Thang M."/>
            <person name="Chan C."/>
        </authorList>
    </citation>
    <scope>NUCLEOTIDE SEQUENCE [LARGE SCALE GENOMIC DNA]</scope>
</reference>
<protein>
    <recommendedName>
        <fullName evidence="1">Integrase catalytic domain-containing protein</fullName>
    </recommendedName>
</protein>
<dbReference type="SUPFAM" id="SSF53098">
    <property type="entry name" value="Ribonuclease H-like"/>
    <property type="match status" value="1"/>
</dbReference>
<dbReference type="Gene3D" id="3.30.420.10">
    <property type="entry name" value="Ribonuclease H-like superfamily/Ribonuclease H"/>
    <property type="match status" value="1"/>
</dbReference>
<evidence type="ECO:0000259" key="1">
    <source>
        <dbReference type="PROSITE" id="PS50994"/>
    </source>
</evidence>
<accession>A0ABN9QGS8</accession>
<evidence type="ECO:0000313" key="2">
    <source>
        <dbReference type="EMBL" id="CAK0805201.1"/>
    </source>
</evidence>
<organism evidence="2 3">
    <name type="scientific">Prorocentrum cordatum</name>
    <dbReference type="NCBI Taxonomy" id="2364126"/>
    <lineage>
        <taxon>Eukaryota</taxon>
        <taxon>Sar</taxon>
        <taxon>Alveolata</taxon>
        <taxon>Dinophyceae</taxon>
        <taxon>Prorocentrales</taxon>
        <taxon>Prorocentraceae</taxon>
        <taxon>Prorocentrum</taxon>
    </lineage>
</organism>
<dbReference type="InterPro" id="IPR036397">
    <property type="entry name" value="RNaseH_sf"/>
</dbReference>
<dbReference type="InterPro" id="IPR001584">
    <property type="entry name" value="Integrase_cat-core"/>
</dbReference>
<evidence type="ECO:0000313" key="3">
    <source>
        <dbReference type="Proteomes" id="UP001189429"/>
    </source>
</evidence>
<comment type="caution">
    <text evidence="2">The sequence shown here is derived from an EMBL/GenBank/DDBJ whole genome shotgun (WGS) entry which is preliminary data.</text>
</comment>
<dbReference type="PROSITE" id="PS50994">
    <property type="entry name" value="INTEGRASE"/>
    <property type="match status" value="1"/>
</dbReference>
<dbReference type="Proteomes" id="UP001189429">
    <property type="component" value="Unassembled WGS sequence"/>
</dbReference>
<proteinExistence type="predicted"/>
<dbReference type="InterPro" id="IPR012337">
    <property type="entry name" value="RNaseH-like_sf"/>
</dbReference>
<feature type="domain" description="Integrase catalytic" evidence="1">
    <location>
        <begin position="635"/>
        <end position="804"/>
    </location>
</feature>
<name>A0ABN9QGS8_9DINO</name>
<dbReference type="EMBL" id="CAUYUJ010003403">
    <property type="protein sequence ID" value="CAK0805201.1"/>
    <property type="molecule type" value="Genomic_DNA"/>
</dbReference>